<dbReference type="FunCoup" id="A0A316YQT7">
    <property type="interactions" value="412"/>
</dbReference>
<evidence type="ECO:0000256" key="4">
    <source>
        <dbReference type="SAM" id="MobiDB-lite"/>
    </source>
</evidence>
<organism evidence="5 6">
    <name type="scientific">Acaromyces ingoldii</name>
    <dbReference type="NCBI Taxonomy" id="215250"/>
    <lineage>
        <taxon>Eukaryota</taxon>
        <taxon>Fungi</taxon>
        <taxon>Dikarya</taxon>
        <taxon>Basidiomycota</taxon>
        <taxon>Ustilaginomycotina</taxon>
        <taxon>Exobasidiomycetes</taxon>
        <taxon>Exobasidiales</taxon>
        <taxon>Cryptobasidiaceae</taxon>
        <taxon>Acaromyces</taxon>
    </lineage>
</organism>
<protein>
    <submittedName>
        <fullName evidence="5">WD40 repeat-like protein</fullName>
    </submittedName>
</protein>
<accession>A0A316YQT7</accession>
<dbReference type="PROSITE" id="PS50082">
    <property type="entry name" value="WD_REPEATS_2"/>
    <property type="match status" value="5"/>
</dbReference>
<name>A0A316YQT7_9BASI</name>
<dbReference type="InterPro" id="IPR051179">
    <property type="entry name" value="WD_repeat_multifunction"/>
</dbReference>
<keyword evidence="6" id="KW-1185">Reference proteome</keyword>
<dbReference type="SMART" id="SM00320">
    <property type="entry name" value="WD40"/>
    <property type="match status" value="7"/>
</dbReference>
<dbReference type="Gene3D" id="2.130.10.10">
    <property type="entry name" value="YVTN repeat-like/Quinoprotein amine dehydrogenase"/>
    <property type="match status" value="1"/>
</dbReference>
<dbReference type="PANTHER" id="PTHR19857:SF8">
    <property type="entry name" value="ANGIO-ASSOCIATED MIGRATORY CELL PROTEIN"/>
    <property type="match status" value="1"/>
</dbReference>
<feature type="repeat" description="WD" evidence="3">
    <location>
        <begin position="374"/>
        <end position="415"/>
    </location>
</feature>
<dbReference type="EMBL" id="KZ819635">
    <property type="protein sequence ID" value="PWN91492.1"/>
    <property type="molecule type" value="Genomic_DNA"/>
</dbReference>
<evidence type="ECO:0000313" key="5">
    <source>
        <dbReference type="EMBL" id="PWN91492.1"/>
    </source>
</evidence>
<evidence type="ECO:0000313" key="6">
    <source>
        <dbReference type="Proteomes" id="UP000245768"/>
    </source>
</evidence>
<dbReference type="AlphaFoldDB" id="A0A316YQT7"/>
<feature type="compositionally biased region" description="Basic and acidic residues" evidence="4">
    <location>
        <begin position="1"/>
        <end position="20"/>
    </location>
</feature>
<feature type="region of interest" description="Disordered" evidence="4">
    <location>
        <begin position="1"/>
        <end position="51"/>
    </location>
</feature>
<keyword evidence="1 3" id="KW-0853">WD repeat</keyword>
<proteinExistence type="predicted"/>
<dbReference type="InterPro" id="IPR001680">
    <property type="entry name" value="WD40_rpt"/>
</dbReference>
<dbReference type="RefSeq" id="XP_025378690.1">
    <property type="nucleotide sequence ID" value="XM_025521022.1"/>
</dbReference>
<dbReference type="OrthoDB" id="10261640at2759"/>
<feature type="repeat" description="WD" evidence="3">
    <location>
        <begin position="185"/>
        <end position="215"/>
    </location>
</feature>
<sequence>MDRNMQDHREEDEEGVHLTLDDVQDVIEDDGQDGDEPMDEDDDDGDDGEQQQQAFEDTSLAAFYAHKDSVFHLSLHPSYPNPPLAFSGGADDKGRLWDTRTGEALVELGGHTDSVVAGGFSATGEYVATGGLDGKVRVWKLHPAPAGTKGFEPRAVEDGQAERREWGACQFVTNLEGPDEIVWTAWHTKGNVIAAGGSDATVWMWKLPGGNVMNVFSGHTAAVTCGRFTPDGKRLVTASEDGSLLVWDPRSTSALSKVSPTDTRFNMDAGITSLCLSPDSKLAIVGGAAGTIRIVNLANIEEGGAALVVGALEGHAEGESIEGLEFVDLLGNTSGTQPQAAPRAQANAANFAISAGTDGKAVVWDLSTGKIRCEVMHDDAITSMTLHGSGPIFSTSSADGTARTWDARTAANLAVHRGFTDGVLAVVAGPDDGYTQGAESGGVGAYVNLADSKGWKVIAAGDEGVSLVFRV</sequence>
<feature type="repeat" description="WD" evidence="3">
    <location>
        <begin position="216"/>
        <end position="257"/>
    </location>
</feature>
<dbReference type="InterPro" id="IPR015943">
    <property type="entry name" value="WD40/YVTN_repeat-like_dom_sf"/>
</dbReference>
<dbReference type="Pfam" id="PF00400">
    <property type="entry name" value="WD40"/>
    <property type="match status" value="6"/>
</dbReference>
<dbReference type="InterPro" id="IPR036322">
    <property type="entry name" value="WD40_repeat_dom_sf"/>
</dbReference>
<evidence type="ECO:0000256" key="1">
    <source>
        <dbReference type="ARBA" id="ARBA00022574"/>
    </source>
</evidence>
<dbReference type="STRING" id="215250.A0A316YQT7"/>
<feature type="compositionally biased region" description="Acidic residues" evidence="4">
    <location>
        <begin position="22"/>
        <end position="49"/>
    </location>
</feature>
<evidence type="ECO:0000256" key="3">
    <source>
        <dbReference type="PROSITE-ProRule" id="PRU00221"/>
    </source>
</evidence>
<evidence type="ECO:0000256" key="2">
    <source>
        <dbReference type="ARBA" id="ARBA00022737"/>
    </source>
</evidence>
<gene>
    <name evidence="5" type="ORF">FA10DRAFT_265350</name>
</gene>
<feature type="repeat" description="WD" evidence="3">
    <location>
        <begin position="108"/>
        <end position="141"/>
    </location>
</feature>
<reference evidence="5" key="1">
    <citation type="journal article" date="2018" name="Mol. Biol. Evol.">
        <title>Broad Genomic Sampling Reveals a Smut Pathogenic Ancestry of the Fungal Clade Ustilaginomycotina.</title>
        <authorList>
            <person name="Kijpornyongpan T."/>
            <person name="Mondo S.J."/>
            <person name="Barry K."/>
            <person name="Sandor L."/>
            <person name="Lee J."/>
            <person name="Lipzen A."/>
            <person name="Pangilinan J."/>
            <person name="LaButti K."/>
            <person name="Hainaut M."/>
            <person name="Henrissat B."/>
            <person name="Grigoriev I.V."/>
            <person name="Spatafora J.W."/>
            <person name="Aime M.C."/>
        </authorList>
    </citation>
    <scope>NUCLEOTIDE SEQUENCE [LARGE SCALE GENOMIC DNA]</scope>
    <source>
        <strain evidence="5">MCA 4198</strain>
    </source>
</reference>
<dbReference type="InParanoid" id="A0A316YQT7"/>
<dbReference type="GeneID" id="37042938"/>
<dbReference type="Proteomes" id="UP000245768">
    <property type="component" value="Unassembled WGS sequence"/>
</dbReference>
<dbReference type="PANTHER" id="PTHR19857">
    <property type="entry name" value="MITOCHONDRIAL DIVISION PROTEIN 1-RELATED"/>
    <property type="match status" value="1"/>
</dbReference>
<dbReference type="SUPFAM" id="SSF50978">
    <property type="entry name" value="WD40 repeat-like"/>
    <property type="match status" value="1"/>
</dbReference>
<feature type="repeat" description="WD" evidence="3">
    <location>
        <begin position="63"/>
        <end position="107"/>
    </location>
</feature>
<dbReference type="CDD" id="cd00200">
    <property type="entry name" value="WD40"/>
    <property type="match status" value="1"/>
</dbReference>
<keyword evidence="2" id="KW-0677">Repeat</keyword>
<dbReference type="PROSITE" id="PS50294">
    <property type="entry name" value="WD_REPEATS_REGION"/>
    <property type="match status" value="3"/>
</dbReference>